<reference evidence="9 10" key="1">
    <citation type="journal article" date="2012" name="Nucleic Acids Res.">
        <title>Sequencing of the smallest Apicomplexan genome from the human pathogen Babesia microti.</title>
        <authorList>
            <person name="Cornillot E."/>
            <person name="Hadj-Kaddour K."/>
            <person name="Dassouli A."/>
            <person name="Noel B."/>
            <person name="Ranwez V."/>
            <person name="Vacherie B."/>
            <person name="Augagneur Y."/>
            <person name="Bres V."/>
            <person name="Duclos A."/>
            <person name="Randazzo S."/>
            <person name="Carcy B."/>
            <person name="Debierre-Grockiego F."/>
            <person name="Delbecq S."/>
            <person name="Moubri-Menage K."/>
            <person name="Shams-Eldin H."/>
            <person name="Usmani-Brown S."/>
            <person name="Bringaud F."/>
            <person name="Wincker P."/>
            <person name="Vivares C.P."/>
            <person name="Schwarz R.T."/>
            <person name="Schetters T.P."/>
            <person name="Krause P.J."/>
            <person name="Gorenflot A."/>
            <person name="Berry V."/>
            <person name="Barbe V."/>
            <person name="Ben Mamoun C."/>
        </authorList>
    </citation>
    <scope>NUCLEOTIDE SEQUENCE [LARGE SCALE GENOMIC DNA]</scope>
    <source>
        <strain evidence="9 10">RI</strain>
    </source>
</reference>
<dbReference type="InterPro" id="IPR029063">
    <property type="entry name" value="SAM-dependent_MTases_sf"/>
</dbReference>
<keyword evidence="4 7" id="KW-0808">Transferase</keyword>
<dbReference type="InterPro" id="IPR011023">
    <property type="entry name" value="Nop2p"/>
</dbReference>
<dbReference type="RefSeq" id="XP_012648313.1">
    <property type="nucleotide sequence ID" value="XM_012792859.1"/>
</dbReference>
<dbReference type="Pfam" id="PF01189">
    <property type="entry name" value="Methyltr_RsmB-F"/>
    <property type="match status" value="1"/>
</dbReference>
<dbReference type="NCBIfam" id="TIGR00446">
    <property type="entry name" value="nop2p"/>
    <property type="match status" value="1"/>
</dbReference>
<feature type="domain" description="SAM-dependent MTase RsmB/NOP-type" evidence="8">
    <location>
        <begin position="90"/>
        <end position="370"/>
    </location>
</feature>
<dbReference type="OrthoDB" id="427002at2759"/>
<evidence type="ECO:0000256" key="1">
    <source>
        <dbReference type="ARBA" id="ARBA00004604"/>
    </source>
</evidence>
<reference evidence="9 10" key="3">
    <citation type="journal article" date="2016" name="Sci. Rep.">
        <title>Genome-wide diversity and gene expression profiling of Babesia microti isolates identify polymorphic genes that mediate host-pathogen interactions.</title>
        <authorList>
            <person name="Silva J.C."/>
            <person name="Cornillot E."/>
            <person name="McCracken C."/>
            <person name="Usmani-Brown S."/>
            <person name="Dwivedi A."/>
            <person name="Ifeonu O.O."/>
            <person name="Crabtree J."/>
            <person name="Gotia H.T."/>
            <person name="Virji A.Z."/>
            <person name="Reynes C."/>
            <person name="Colinge J."/>
            <person name="Kumar V."/>
            <person name="Lawres L."/>
            <person name="Pazzi J.E."/>
            <person name="Pablo J.V."/>
            <person name="Hung C."/>
            <person name="Brancato J."/>
            <person name="Kumari P."/>
            <person name="Orvis J."/>
            <person name="Tretina K."/>
            <person name="Chibucos M."/>
            <person name="Ott S."/>
            <person name="Sadzewicz L."/>
            <person name="Sengamalay N."/>
            <person name="Shetty A.C."/>
            <person name="Su Q."/>
            <person name="Tallon L."/>
            <person name="Fraser C.M."/>
            <person name="Frutos R."/>
            <person name="Molina D.M."/>
            <person name="Krause P.J."/>
            <person name="Ben Mamoun C."/>
        </authorList>
    </citation>
    <scope>NUCLEOTIDE SEQUENCE [LARGE SCALE GENOMIC DNA]</scope>
    <source>
        <strain evidence="9 10">RI</strain>
    </source>
</reference>
<dbReference type="InterPro" id="IPR049560">
    <property type="entry name" value="MeTrfase_RsmB-F_NOP2_cat"/>
</dbReference>
<dbReference type="OMA" id="ECACACC"/>
<dbReference type="GO" id="GO:0003723">
    <property type="term" value="F:RNA binding"/>
    <property type="evidence" value="ECO:0007669"/>
    <property type="project" value="UniProtKB-UniRule"/>
</dbReference>
<dbReference type="EC" id="2.1.1.-" evidence="9"/>
<evidence type="ECO:0000313" key="10">
    <source>
        <dbReference type="Proteomes" id="UP000002899"/>
    </source>
</evidence>
<evidence type="ECO:0000313" key="9">
    <source>
        <dbReference type="EMBL" id="CCF73704.1"/>
    </source>
</evidence>
<dbReference type="Proteomes" id="UP000002899">
    <property type="component" value="Chromosome II"/>
</dbReference>
<evidence type="ECO:0000256" key="5">
    <source>
        <dbReference type="ARBA" id="ARBA00022691"/>
    </source>
</evidence>
<dbReference type="InterPro" id="IPR001678">
    <property type="entry name" value="MeTrfase_RsmB-F_NOP2_dom"/>
</dbReference>
<dbReference type="FunFam" id="3.30.70.1170:FF:000009">
    <property type="entry name" value="Nucleolar protein-like"/>
    <property type="match status" value="1"/>
</dbReference>
<dbReference type="PROSITE" id="PS51686">
    <property type="entry name" value="SAM_MT_RSMB_NOP"/>
    <property type="match status" value="1"/>
</dbReference>
<dbReference type="InterPro" id="IPR023273">
    <property type="entry name" value="RCMT_NOP2"/>
</dbReference>
<dbReference type="InterPro" id="IPR023267">
    <property type="entry name" value="RCMT"/>
</dbReference>
<dbReference type="SUPFAM" id="SSF53335">
    <property type="entry name" value="S-adenosyl-L-methionine-dependent methyltransferases"/>
    <property type="match status" value="1"/>
</dbReference>
<keyword evidence="5 7" id="KW-0949">S-adenosyl-L-methionine</keyword>
<keyword evidence="10" id="KW-1185">Reference proteome</keyword>
<keyword evidence="3 7" id="KW-0489">Methyltransferase</keyword>
<dbReference type="GeneID" id="24424332"/>
<name>I7JAC1_BABMR</name>
<dbReference type="GO" id="GO:0000470">
    <property type="term" value="P:maturation of LSU-rRNA"/>
    <property type="evidence" value="ECO:0007669"/>
    <property type="project" value="TreeGrafter"/>
</dbReference>
<feature type="binding site" evidence="7">
    <location>
        <position position="206"/>
    </location>
    <ligand>
        <name>S-adenosyl-L-methionine</name>
        <dbReference type="ChEBI" id="CHEBI:59789"/>
    </ligand>
</feature>
<dbReference type="AlphaFoldDB" id="I7JAC1"/>
<gene>
    <name evidence="9" type="ORF">BMR1_02g02750</name>
</gene>
<evidence type="ECO:0000256" key="3">
    <source>
        <dbReference type="ARBA" id="ARBA00022603"/>
    </source>
</evidence>
<protein>
    <submittedName>
        <fullName evidence="9">NOP2, ribosomal RNA methyltransferase Nop2</fullName>
        <ecNumber evidence="9">2.1.1.-</ecNumber>
    </submittedName>
</protein>
<comment type="similarity">
    <text evidence="7">Belongs to the class I-like SAM-binding methyltransferase superfamily. RsmB/NOP family.</text>
</comment>
<sequence>MNDKGEDGNDAVVTLNPLLEKGWDLDTAKTHMQEYCTILSNWKQERVKLNRSRKSVVNDFKDCISFVYGFSNELATYILQLFSPSDALEFFESTAKSRPLTIRTNTLKTKRRDLAQMLISRGANVDPIGDWSKIGLVVNDHTIPIGATPEYLAGHYIQQSAASLIPVMALDPMPDEKILDMSAAPGGKCTHIGQLMNNTGILYANDVNKDRCTSLVANIHRMGLTNTIVINYDGRELVKVLPKMDRVLLDAPCSGLGAKRTVKDIVQMSHLQKQLLCTAVDLCDAQSKNGGIIVYSTCSLSAEENEMVIDYILKNRSVELCPLLSHEIGVPGFSVFMDKIMHTSIEKYTRRFYPHLHDLDGFFVAKLKKTSNEIPHRPKRDRRKDIPKVEVTSDSIMDFDSNKRKQNKHCIE</sequence>
<dbReference type="EMBL" id="FO082872">
    <property type="protein sequence ID" value="CCF73704.1"/>
    <property type="molecule type" value="Genomic_DNA"/>
</dbReference>
<dbReference type="GO" id="GO:0005730">
    <property type="term" value="C:nucleolus"/>
    <property type="evidence" value="ECO:0007669"/>
    <property type="project" value="UniProtKB-SubCell"/>
</dbReference>
<evidence type="ECO:0000256" key="2">
    <source>
        <dbReference type="ARBA" id="ARBA00022517"/>
    </source>
</evidence>
<dbReference type="GO" id="GO:0009383">
    <property type="term" value="F:rRNA (cytosine-C5-)-methyltransferase activity"/>
    <property type="evidence" value="ECO:0007669"/>
    <property type="project" value="TreeGrafter"/>
</dbReference>
<feature type="binding site" evidence="7">
    <location>
        <position position="250"/>
    </location>
    <ligand>
        <name>S-adenosyl-L-methionine</name>
        <dbReference type="ChEBI" id="CHEBI:59789"/>
    </ligand>
</feature>
<dbReference type="KEGG" id="bmic:BMR1_02g02750"/>
<dbReference type="PANTHER" id="PTHR22807">
    <property type="entry name" value="NOP2 YEAST -RELATED NOL1/NOP2/FMU SUN DOMAIN-CONTAINING"/>
    <property type="match status" value="1"/>
</dbReference>
<reference evidence="9 10" key="2">
    <citation type="journal article" date="2013" name="PLoS ONE">
        <title>Whole genome mapping and re-organization of the nuclear and mitochondrial genomes of Babesia microti isolates.</title>
        <authorList>
            <person name="Cornillot E."/>
            <person name="Dassouli A."/>
            <person name="Garg A."/>
            <person name="Pachikara N."/>
            <person name="Randazzo S."/>
            <person name="Depoix D."/>
            <person name="Carcy B."/>
            <person name="Delbecq S."/>
            <person name="Frutos R."/>
            <person name="Silva J.C."/>
            <person name="Sutton R."/>
            <person name="Krause P.J."/>
            <person name="Mamoun C.B."/>
        </authorList>
    </citation>
    <scope>NUCLEOTIDE SEQUENCE [LARGE SCALE GENOMIC DNA]</scope>
    <source>
        <strain evidence="9 10">RI</strain>
    </source>
</reference>
<proteinExistence type="inferred from homology"/>
<feature type="binding site" evidence="7">
    <location>
        <begin position="182"/>
        <end position="188"/>
    </location>
    <ligand>
        <name>S-adenosyl-L-methionine</name>
        <dbReference type="ChEBI" id="CHEBI:59789"/>
    </ligand>
</feature>
<keyword evidence="6 7" id="KW-0694">RNA-binding</keyword>
<accession>I7JAC1</accession>
<dbReference type="PRINTS" id="PR02008">
    <property type="entry name" value="RCMTFAMILY"/>
</dbReference>
<evidence type="ECO:0000256" key="6">
    <source>
        <dbReference type="ARBA" id="ARBA00022884"/>
    </source>
</evidence>
<evidence type="ECO:0000256" key="4">
    <source>
        <dbReference type="ARBA" id="ARBA00022679"/>
    </source>
</evidence>
<evidence type="ECO:0000256" key="7">
    <source>
        <dbReference type="PROSITE-ProRule" id="PRU01023"/>
    </source>
</evidence>
<evidence type="ECO:0000259" key="8">
    <source>
        <dbReference type="PROSITE" id="PS51686"/>
    </source>
</evidence>
<dbReference type="Gene3D" id="3.40.50.150">
    <property type="entry name" value="Vaccinia Virus protein VP39"/>
    <property type="match status" value="1"/>
</dbReference>
<keyword evidence="2" id="KW-0690">Ribosome biogenesis</keyword>
<dbReference type="Gene3D" id="3.30.70.1170">
    <property type="entry name" value="Sun protein, domain 3"/>
    <property type="match status" value="1"/>
</dbReference>
<feature type="active site" description="Nucleophile" evidence="7">
    <location>
        <position position="298"/>
    </location>
</feature>
<organism evidence="9 10">
    <name type="scientific">Babesia microti (strain RI)</name>
    <dbReference type="NCBI Taxonomy" id="1133968"/>
    <lineage>
        <taxon>Eukaryota</taxon>
        <taxon>Sar</taxon>
        <taxon>Alveolata</taxon>
        <taxon>Apicomplexa</taxon>
        <taxon>Aconoidasida</taxon>
        <taxon>Piroplasmida</taxon>
        <taxon>Babesiidae</taxon>
        <taxon>Babesia</taxon>
    </lineage>
</organism>
<dbReference type="PANTHER" id="PTHR22807:SF30">
    <property type="entry name" value="28S RRNA (CYTOSINE(4447)-C(5))-METHYLTRANSFERASE-RELATED"/>
    <property type="match status" value="1"/>
</dbReference>
<feature type="binding site" evidence="7">
    <location>
        <position position="233"/>
    </location>
    <ligand>
        <name>S-adenosyl-L-methionine</name>
        <dbReference type="ChEBI" id="CHEBI:59789"/>
    </ligand>
</feature>
<dbReference type="GO" id="GO:0070475">
    <property type="term" value="P:rRNA base methylation"/>
    <property type="evidence" value="ECO:0007669"/>
    <property type="project" value="TreeGrafter"/>
</dbReference>
<dbReference type="PRINTS" id="PR02012">
    <property type="entry name" value="RCMTNOP2"/>
</dbReference>
<comment type="subcellular location">
    <subcellularLocation>
        <location evidence="1">Nucleus</location>
        <location evidence="1">Nucleolus</location>
    </subcellularLocation>
</comment>
<dbReference type="VEuPathDB" id="PiroplasmaDB:BMR1_02g02750"/>